<dbReference type="PRINTS" id="PR02008">
    <property type="entry name" value="RCMTFAMILY"/>
</dbReference>
<feature type="binding site" evidence="7">
    <location>
        <begin position="110"/>
        <end position="116"/>
    </location>
    <ligand>
        <name>S-adenosyl-L-methionine</name>
        <dbReference type="ChEBI" id="CHEBI:59789"/>
    </ligand>
</feature>
<evidence type="ECO:0000256" key="7">
    <source>
        <dbReference type="PROSITE-ProRule" id="PRU01023"/>
    </source>
</evidence>
<comment type="caution">
    <text evidence="9">The sequence shown here is derived from an EMBL/GenBank/DDBJ whole genome shotgun (WGS) entry which is preliminary data.</text>
</comment>
<dbReference type="EMBL" id="WUUL01000014">
    <property type="protein sequence ID" value="MXQ55435.1"/>
    <property type="molecule type" value="Genomic_DNA"/>
</dbReference>
<dbReference type="GO" id="GO:0008173">
    <property type="term" value="F:RNA methyltransferase activity"/>
    <property type="evidence" value="ECO:0007669"/>
    <property type="project" value="InterPro"/>
</dbReference>
<dbReference type="InterPro" id="IPR031340">
    <property type="entry name" value="RsmF_methylt_CI"/>
</dbReference>
<dbReference type="CDD" id="cd02440">
    <property type="entry name" value="AdoMet_MTases"/>
    <property type="match status" value="1"/>
</dbReference>
<name>A0A6I4VZR9_9BACL</name>
<dbReference type="GO" id="GO:0008757">
    <property type="term" value="F:S-adenosylmethionine-dependent methyltransferase activity"/>
    <property type="evidence" value="ECO:0007669"/>
    <property type="project" value="InterPro"/>
</dbReference>
<evidence type="ECO:0000256" key="4">
    <source>
        <dbReference type="ARBA" id="ARBA00022679"/>
    </source>
</evidence>
<evidence type="ECO:0000256" key="2">
    <source>
        <dbReference type="ARBA" id="ARBA00022490"/>
    </source>
</evidence>
<keyword evidence="10" id="KW-1185">Reference proteome</keyword>
<dbReference type="InterPro" id="IPR031341">
    <property type="entry name" value="Methyltr_RsmF_N"/>
</dbReference>
<evidence type="ECO:0000256" key="5">
    <source>
        <dbReference type="ARBA" id="ARBA00022691"/>
    </source>
</evidence>
<accession>A0A6I4VZR9</accession>
<gene>
    <name evidence="9" type="ORF">GSM42_17270</name>
</gene>
<dbReference type="SUPFAM" id="SSF53335">
    <property type="entry name" value="S-adenosyl-L-methionine-dependent methyltransferases"/>
    <property type="match status" value="1"/>
</dbReference>
<dbReference type="PANTHER" id="PTHR22807">
    <property type="entry name" value="NOP2 YEAST -RELATED NOL1/NOP2/FMU SUN DOMAIN-CONTAINING"/>
    <property type="match status" value="1"/>
</dbReference>
<comment type="caution">
    <text evidence="7">Lacks conserved residue(s) required for the propagation of feature annotation.</text>
</comment>
<dbReference type="AlphaFoldDB" id="A0A6I4VZR9"/>
<dbReference type="GO" id="GO:0003723">
    <property type="term" value="F:RNA binding"/>
    <property type="evidence" value="ECO:0007669"/>
    <property type="project" value="UniProtKB-UniRule"/>
</dbReference>
<feature type="domain" description="SAM-dependent MTase RsmB/NOP-type" evidence="8">
    <location>
        <begin position="23"/>
        <end position="296"/>
    </location>
</feature>
<keyword evidence="4 7" id="KW-0808">Transferase</keyword>
<dbReference type="PROSITE" id="PS01153">
    <property type="entry name" value="NOL1_NOP2_SUN"/>
    <property type="match status" value="1"/>
</dbReference>
<evidence type="ECO:0000313" key="10">
    <source>
        <dbReference type="Proteomes" id="UP000430692"/>
    </source>
</evidence>
<keyword evidence="2" id="KW-0963">Cytoplasm</keyword>
<sequence length="457" mass="51329">MTVLPIDFITEIKKELADSFDPFIASYNQPAVKSLRTNSMKVSPKNLLNMIPFALEPIPWCANGFYFSPESRPGKHVYHAAGLYYIQEASAMAPVEALQPLPGEKILDLCAAPGGKTTQIAAKLNGSGLLIANEVDGKRCKALISNLERLGVTNAVVLNEQPHRFSNRFPAFFDRILVDAPCSGEGMFRKDPEACEHWSIKNSEKCADLQQYILTEAAKMLKPGGRLVYSTCTFNRRENEYTLEHFLQTHPEFHLLDVPNHEYFQAGLTSSTSQVGRLWPHLLRGEGHFVAVLQKNDSEIEEIKPAKTMKYPRIPRQIGQLWDSFIRDHVKDPIPLSGSLLLYGDHLYESPIGLPSLDKCKVAQPGRYLGEIRKGRFIPSHALAMTLDPISVNQVQSYRSTDSELYRFLQGETVPTTKKGWTLVTVDGYPLGWGKGAAGILKNHYPKWLRFAYDQPK</sequence>
<dbReference type="InterPro" id="IPR027391">
    <property type="entry name" value="Nol1_Nop2_Fmu_2"/>
</dbReference>
<feature type="binding site" evidence="7">
    <location>
        <position position="179"/>
    </location>
    <ligand>
        <name>S-adenosyl-L-methionine</name>
        <dbReference type="ChEBI" id="CHEBI:59789"/>
    </ligand>
</feature>
<protein>
    <submittedName>
        <fullName evidence="9">NOL1/NOP2/sun family putative RNA methylase</fullName>
    </submittedName>
</protein>
<dbReference type="InterPro" id="IPR011023">
    <property type="entry name" value="Nop2p"/>
</dbReference>
<dbReference type="RefSeq" id="WP_160802780.1">
    <property type="nucleotide sequence ID" value="NZ_WUUL01000014.1"/>
</dbReference>
<dbReference type="CDD" id="cd21147">
    <property type="entry name" value="RsmF_methylt_CTD1"/>
    <property type="match status" value="1"/>
</dbReference>
<dbReference type="InterPro" id="IPR001678">
    <property type="entry name" value="MeTrfase_RsmB-F_NOP2_dom"/>
</dbReference>
<dbReference type="Proteomes" id="UP000430692">
    <property type="component" value="Unassembled WGS sequence"/>
</dbReference>
<feature type="active site" description="Nucleophile" evidence="7">
    <location>
        <position position="232"/>
    </location>
</feature>
<comment type="similarity">
    <text evidence="1 7">Belongs to the class I-like SAM-binding methyltransferase superfamily. RsmB/NOP family.</text>
</comment>
<dbReference type="Pfam" id="PF01189">
    <property type="entry name" value="Methyltr_RsmB-F"/>
    <property type="match status" value="1"/>
</dbReference>
<dbReference type="Gene3D" id="2.30.130.60">
    <property type="match status" value="1"/>
</dbReference>
<dbReference type="InterPro" id="IPR049560">
    <property type="entry name" value="MeTrfase_RsmB-F_NOP2_cat"/>
</dbReference>
<keyword evidence="6 7" id="KW-0694">RNA-binding</keyword>
<dbReference type="NCBIfam" id="TIGR00446">
    <property type="entry name" value="nop2p"/>
    <property type="match status" value="1"/>
</dbReference>
<dbReference type="PROSITE" id="PS51686">
    <property type="entry name" value="SAM_MT_RSMB_NOP"/>
    <property type="match status" value="1"/>
</dbReference>
<evidence type="ECO:0000256" key="3">
    <source>
        <dbReference type="ARBA" id="ARBA00022603"/>
    </source>
</evidence>
<feature type="binding site" evidence="7">
    <location>
        <position position="134"/>
    </location>
    <ligand>
        <name>S-adenosyl-L-methionine</name>
        <dbReference type="ChEBI" id="CHEBI:59789"/>
    </ligand>
</feature>
<evidence type="ECO:0000313" key="9">
    <source>
        <dbReference type="EMBL" id="MXQ55435.1"/>
    </source>
</evidence>
<keyword evidence="5 7" id="KW-0949">S-adenosyl-L-methionine</keyword>
<organism evidence="9 10">
    <name type="scientific">Shimazuella alba</name>
    <dbReference type="NCBI Taxonomy" id="2690964"/>
    <lineage>
        <taxon>Bacteria</taxon>
        <taxon>Bacillati</taxon>
        <taxon>Bacillota</taxon>
        <taxon>Bacilli</taxon>
        <taxon>Bacillales</taxon>
        <taxon>Thermoactinomycetaceae</taxon>
        <taxon>Shimazuella</taxon>
    </lineage>
</organism>
<reference evidence="9 10" key="1">
    <citation type="submission" date="2019-12" db="EMBL/GenBank/DDBJ databases">
        <title>Whole-genome analyses of novel actinobacteria.</title>
        <authorList>
            <person name="Sahin N."/>
            <person name="Saygin H."/>
        </authorList>
    </citation>
    <scope>NUCLEOTIDE SEQUENCE [LARGE SCALE GENOMIC DNA]</scope>
    <source>
        <strain evidence="9 10">KC615</strain>
    </source>
</reference>
<evidence type="ECO:0000256" key="1">
    <source>
        <dbReference type="ARBA" id="ARBA00007494"/>
    </source>
</evidence>
<dbReference type="InterPro" id="IPR029063">
    <property type="entry name" value="SAM-dependent_MTases_sf"/>
</dbReference>
<dbReference type="PANTHER" id="PTHR22807:SF30">
    <property type="entry name" value="28S RRNA (CYTOSINE(4447)-C(5))-METHYLTRANSFERASE-RELATED"/>
    <property type="match status" value="1"/>
</dbReference>
<dbReference type="Pfam" id="PF17125">
    <property type="entry name" value="Methyltr_RsmF_N"/>
    <property type="match status" value="1"/>
</dbReference>
<dbReference type="InterPro" id="IPR018314">
    <property type="entry name" value="RsmB/NOL1/NOP2-like_CS"/>
</dbReference>
<dbReference type="GO" id="GO:0001510">
    <property type="term" value="P:RNA methylation"/>
    <property type="evidence" value="ECO:0007669"/>
    <property type="project" value="InterPro"/>
</dbReference>
<dbReference type="InterPro" id="IPR023267">
    <property type="entry name" value="RCMT"/>
</dbReference>
<evidence type="ECO:0000256" key="6">
    <source>
        <dbReference type="ARBA" id="ARBA00022884"/>
    </source>
</evidence>
<dbReference type="Pfam" id="PF17126">
    <property type="entry name" value="RsmF_methylt_CI"/>
    <property type="match status" value="1"/>
</dbReference>
<keyword evidence="3 7" id="KW-0489">Methyltransferase</keyword>
<proteinExistence type="inferred from homology"/>
<dbReference type="Gene3D" id="3.40.50.150">
    <property type="entry name" value="Vaccinia Virus protein VP39"/>
    <property type="match status" value="1"/>
</dbReference>
<evidence type="ECO:0000259" key="8">
    <source>
        <dbReference type="PROSITE" id="PS51686"/>
    </source>
</evidence>
<dbReference type="Gene3D" id="3.30.70.1170">
    <property type="entry name" value="Sun protein, domain 3"/>
    <property type="match status" value="1"/>
</dbReference>
<dbReference type="GO" id="GO:0006396">
    <property type="term" value="P:RNA processing"/>
    <property type="evidence" value="ECO:0007669"/>
    <property type="project" value="InterPro"/>
</dbReference>
<dbReference type="Pfam" id="PF13636">
    <property type="entry name" value="Methyltranf_PUA"/>
    <property type="match status" value="1"/>
</dbReference>